<proteinExistence type="predicted"/>
<dbReference type="OrthoDB" id="207378at2759"/>
<reference evidence="1 2" key="1">
    <citation type="submission" date="2015-09" db="EMBL/GenBank/DDBJ databases">
        <title>Draft genome of the parasitic nematode Teladorsagia circumcincta isolate WARC Sus (inbred).</title>
        <authorList>
            <person name="Mitreva M."/>
        </authorList>
    </citation>
    <scope>NUCLEOTIDE SEQUENCE [LARGE SCALE GENOMIC DNA]</scope>
    <source>
        <strain evidence="1 2">S</strain>
    </source>
</reference>
<organism evidence="1 2">
    <name type="scientific">Teladorsagia circumcincta</name>
    <name type="common">Brown stomach worm</name>
    <name type="synonym">Ostertagia circumcincta</name>
    <dbReference type="NCBI Taxonomy" id="45464"/>
    <lineage>
        <taxon>Eukaryota</taxon>
        <taxon>Metazoa</taxon>
        <taxon>Ecdysozoa</taxon>
        <taxon>Nematoda</taxon>
        <taxon>Chromadorea</taxon>
        <taxon>Rhabditida</taxon>
        <taxon>Rhabditina</taxon>
        <taxon>Rhabditomorpha</taxon>
        <taxon>Strongyloidea</taxon>
        <taxon>Trichostrongylidae</taxon>
        <taxon>Teladorsagia</taxon>
    </lineage>
</organism>
<dbReference type="AlphaFoldDB" id="A0A2G9TBY1"/>
<feature type="non-terminal residue" evidence="1">
    <location>
        <position position="1"/>
    </location>
</feature>
<evidence type="ECO:0000313" key="1">
    <source>
        <dbReference type="EMBL" id="PIO55481.1"/>
    </source>
</evidence>
<accession>A0A2G9TBY1</accession>
<dbReference type="EMBL" id="KZ385835">
    <property type="protein sequence ID" value="PIO55481.1"/>
    <property type="molecule type" value="Genomic_DNA"/>
</dbReference>
<evidence type="ECO:0000313" key="2">
    <source>
        <dbReference type="Proteomes" id="UP000230423"/>
    </source>
</evidence>
<name>A0A2G9TBY1_TELCI</name>
<gene>
    <name evidence="1" type="ORF">TELCIR_23132</name>
</gene>
<sequence>DGKFDGRYCRVRLEIPDALVEEGCPQTDPLAIVLGVCMPSSCTDHQLHELVQDYSPYKSVIDCELDVRLSTSALVML</sequence>
<dbReference type="Proteomes" id="UP000230423">
    <property type="component" value="Unassembled WGS sequence"/>
</dbReference>
<keyword evidence="2" id="KW-1185">Reference proteome</keyword>
<protein>
    <recommendedName>
        <fullName evidence="3">Nose resistant-to-fluoxetine protein N-terminal domain-containing protein</fullName>
    </recommendedName>
</protein>
<evidence type="ECO:0008006" key="3">
    <source>
        <dbReference type="Google" id="ProtNLM"/>
    </source>
</evidence>